<keyword evidence="4 12" id="KW-0808">Transferase</keyword>
<evidence type="ECO:0000256" key="7">
    <source>
        <dbReference type="ARBA" id="ARBA00022840"/>
    </source>
</evidence>
<dbReference type="PANTHER" id="PTHR19443:SF16">
    <property type="entry name" value="HEXOKINASE TYPE 1-RELATED"/>
    <property type="match status" value="1"/>
</dbReference>
<dbReference type="InterPro" id="IPR001312">
    <property type="entry name" value="Hexokinase"/>
</dbReference>
<dbReference type="InterPro" id="IPR022672">
    <property type="entry name" value="Hexokinase_N"/>
</dbReference>
<dbReference type="InterPro" id="IPR022673">
    <property type="entry name" value="Hexokinase_C"/>
</dbReference>
<evidence type="ECO:0000259" key="13">
    <source>
        <dbReference type="Pfam" id="PF00349"/>
    </source>
</evidence>
<keyword evidence="5 12" id="KW-0547">Nucleotide-binding</keyword>
<evidence type="ECO:0000256" key="3">
    <source>
        <dbReference type="ARBA" id="ARBA00009225"/>
    </source>
</evidence>
<protein>
    <recommendedName>
        <fullName evidence="12">Phosphotransferase</fullName>
        <ecNumber evidence="12">2.7.1.-</ecNumber>
    </recommendedName>
</protein>
<dbReference type="PROSITE" id="PS51748">
    <property type="entry name" value="HEXOKINASE_2"/>
    <property type="match status" value="1"/>
</dbReference>
<name>A0A4P9W7N0_9FUNG</name>
<dbReference type="GO" id="GO:0005524">
    <property type="term" value="F:ATP binding"/>
    <property type="evidence" value="ECO:0007669"/>
    <property type="project" value="UniProtKB-UniRule"/>
</dbReference>
<evidence type="ECO:0000313" key="16">
    <source>
        <dbReference type="Proteomes" id="UP000269721"/>
    </source>
</evidence>
<evidence type="ECO:0000256" key="6">
    <source>
        <dbReference type="ARBA" id="ARBA00022777"/>
    </source>
</evidence>
<evidence type="ECO:0000259" key="14">
    <source>
        <dbReference type="Pfam" id="PF03727"/>
    </source>
</evidence>
<dbReference type="Pfam" id="PF00349">
    <property type="entry name" value="Hexokinase_1"/>
    <property type="match status" value="1"/>
</dbReference>
<reference evidence="16" key="1">
    <citation type="journal article" date="2018" name="Nat. Microbiol.">
        <title>Leveraging single-cell genomics to expand the fungal tree of life.</title>
        <authorList>
            <person name="Ahrendt S.R."/>
            <person name="Quandt C.A."/>
            <person name="Ciobanu D."/>
            <person name="Clum A."/>
            <person name="Salamov A."/>
            <person name="Andreopoulos B."/>
            <person name="Cheng J.F."/>
            <person name="Woyke T."/>
            <person name="Pelin A."/>
            <person name="Henrissat B."/>
            <person name="Reynolds N.K."/>
            <person name="Benny G.L."/>
            <person name="Smith M.E."/>
            <person name="James T.Y."/>
            <person name="Grigoriev I.V."/>
        </authorList>
    </citation>
    <scope>NUCLEOTIDE SEQUENCE [LARGE SCALE GENOMIC DNA]</scope>
</reference>
<accession>A0A4P9W7N0</accession>
<dbReference type="SMR" id="A0A4P9W7N0"/>
<dbReference type="GO" id="GO:0005739">
    <property type="term" value="C:mitochondrion"/>
    <property type="evidence" value="ECO:0007669"/>
    <property type="project" value="TreeGrafter"/>
</dbReference>
<feature type="domain" description="Hexokinase C-terminal" evidence="14">
    <location>
        <begin position="263"/>
        <end position="498"/>
    </location>
</feature>
<evidence type="ECO:0000256" key="2">
    <source>
        <dbReference type="ARBA" id="ARBA00005028"/>
    </source>
</evidence>
<dbReference type="PRINTS" id="PR00475">
    <property type="entry name" value="HEXOKINASE"/>
</dbReference>
<comment type="pathway">
    <text evidence="2">Carbohydrate metabolism; hexose metabolism.</text>
</comment>
<dbReference type="EC" id="2.7.1.-" evidence="12"/>
<evidence type="ECO:0000256" key="11">
    <source>
        <dbReference type="ARBA" id="ARBA00048160"/>
    </source>
</evidence>
<comment type="catalytic activity">
    <reaction evidence="9">
        <text>a D-hexose + ATP = a D-hexose 6-phosphate + ADP + H(+)</text>
        <dbReference type="Rhea" id="RHEA:22740"/>
        <dbReference type="ChEBI" id="CHEBI:4194"/>
        <dbReference type="ChEBI" id="CHEBI:15378"/>
        <dbReference type="ChEBI" id="CHEBI:30616"/>
        <dbReference type="ChEBI" id="CHEBI:229467"/>
        <dbReference type="ChEBI" id="CHEBI:456216"/>
        <dbReference type="EC" id="2.7.1.1"/>
    </reaction>
    <physiologicalReaction direction="left-to-right" evidence="9">
        <dbReference type="Rhea" id="RHEA:22741"/>
    </physiologicalReaction>
</comment>
<dbReference type="GO" id="GO:0008865">
    <property type="term" value="F:fructokinase activity"/>
    <property type="evidence" value="ECO:0007669"/>
    <property type="project" value="TreeGrafter"/>
</dbReference>
<evidence type="ECO:0000256" key="5">
    <source>
        <dbReference type="ARBA" id="ARBA00022741"/>
    </source>
</evidence>
<proteinExistence type="inferred from homology"/>
<dbReference type="GO" id="GO:0006006">
    <property type="term" value="P:glucose metabolic process"/>
    <property type="evidence" value="ECO:0007669"/>
    <property type="project" value="TreeGrafter"/>
</dbReference>
<dbReference type="UniPathway" id="UPA00109">
    <property type="reaction ID" value="UER00180"/>
</dbReference>
<dbReference type="CDD" id="cd24018">
    <property type="entry name" value="ASKHA_NBD_HK_fungi"/>
    <property type="match status" value="1"/>
</dbReference>
<dbReference type="Pfam" id="PF03727">
    <property type="entry name" value="Hexokinase_2"/>
    <property type="match status" value="1"/>
</dbReference>
<comment type="pathway">
    <text evidence="1">Carbohydrate degradation; glycolysis; D-glyceraldehyde 3-phosphate and glycerone phosphate from D-glucose: step 1/4.</text>
</comment>
<dbReference type="GO" id="GO:0004340">
    <property type="term" value="F:glucokinase activity"/>
    <property type="evidence" value="ECO:0007669"/>
    <property type="project" value="TreeGrafter"/>
</dbReference>
<dbReference type="Gene3D" id="3.40.367.20">
    <property type="match status" value="1"/>
</dbReference>
<keyword evidence="6 12" id="KW-0418">Kinase</keyword>
<dbReference type="Proteomes" id="UP000269721">
    <property type="component" value="Unassembled WGS sequence"/>
</dbReference>
<dbReference type="OrthoDB" id="419537at2759"/>
<dbReference type="GO" id="GO:0001678">
    <property type="term" value="P:intracellular glucose homeostasis"/>
    <property type="evidence" value="ECO:0007669"/>
    <property type="project" value="InterPro"/>
</dbReference>
<evidence type="ECO:0000256" key="10">
    <source>
        <dbReference type="ARBA" id="ARBA00047905"/>
    </source>
</evidence>
<dbReference type="InterPro" id="IPR043129">
    <property type="entry name" value="ATPase_NBD"/>
</dbReference>
<evidence type="ECO:0000256" key="4">
    <source>
        <dbReference type="ARBA" id="ARBA00022679"/>
    </source>
</evidence>
<dbReference type="FunFam" id="3.40.367.20:FF:000005">
    <property type="entry name" value="Phosphotransferase"/>
    <property type="match status" value="1"/>
</dbReference>
<evidence type="ECO:0000256" key="9">
    <source>
        <dbReference type="ARBA" id="ARBA00044613"/>
    </source>
</evidence>
<organism evidence="15 16">
    <name type="scientific">Blyttiomyces helicus</name>
    <dbReference type="NCBI Taxonomy" id="388810"/>
    <lineage>
        <taxon>Eukaryota</taxon>
        <taxon>Fungi</taxon>
        <taxon>Fungi incertae sedis</taxon>
        <taxon>Chytridiomycota</taxon>
        <taxon>Chytridiomycota incertae sedis</taxon>
        <taxon>Chytridiomycetes</taxon>
        <taxon>Chytridiomycetes incertae sedis</taxon>
        <taxon>Blyttiomyces</taxon>
    </lineage>
</organism>
<keyword evidence="8 12" id="KW-0324">Glycolysis</keyword>
<dbReference type="Gene3D" id="3.30.420.40">
    <property type="match status" value="1"/>
</dbReference>
<comment type="similarity">
    <text evidence="3 12">Belongs to the hexokinase family.</text>
</comment>
<feature type="domain" description="Hexokinase N-terminal" evidence="13">
    <location>
        <begin position="64"/>
        <end position="256"/>
    </location>
</feature>
<evidence type="ECO:0000313" key="15">
    <source>
        <dbReference type="EMBL" id="RKO87403.1"/>
    </source>
</evidence>
<dbReference type="GO" id="GO:0005829">
    <property type="term" value="C:cytosol"/>
    <property type="evidence" value="ECO:0007669"/>
    <property type="project" value="TreeGrafter"/>
</dbReference>
<gene>
    <name evidence="15" type="ORF">BDK51DRAFT_16571</name>
</gene>
<comment type="catalytic activity">
    <reaction evidence="11">
        <text>D-glucose + ATP = D-glucose 6-phosphate + ADP + H(+)</text>
        <dbReference type="Rhea" id="RHEA:17825"/>
        <dbReference type="ChEBI" id="CHEBI:4167"/>
        <dbReference type="ChEBI" id="CHEBI:15378"/>
        <dbReference type="ChEBI" id="CHEBI:30616"/>
        <dbReference type="ChEBI" id="CHEBI:61548"/>
        <dbReference type="ChEBI" id="CHEBI:456216"/>
        <dbReference type="EC" id="2.7.1.1"/>
    </reaction>
    <physiologicalReaction direction="left-to-right" evidence="11">
        <dbReference type="Rhea" id="RHEA:17826"/>
    </physiologicalReaction>
</comment>
<comment type="catalytic activity">
    <reaction evidence="10">
        <text>D-fructose + ATP = D-fructose 6-phosphate + ADP + H(+)</text>
        <dbReference type="Rhea" id="RHEA:16125"/>
        <dbReference type="ChEBI" id="CHEBI:15378"/>
        <dbReference type="ChEBI" id="CHEBI:30616"/>
        <dbReference type="ChEBI" id="CHEBI:37721"/>
        <dbReference type="ChEBI" id="CHEBI:61527"/>
        <dbReference type="ChEBI" id="CHEBI:456216"/>
        <dbReference type="EC" id="2.7.1.1"/>
    </reaction>
    <physiologicalReaction direction="left-to-right" evidence="10">
        <dbReference type="Rhea" id="RHEA:16126"/>
    </physiologicalReaction>
</comment>
<dbReference type="AlphaFoldDB" id="A0A4P9W7N0"/>
<keyword evidence="16" id="KW-1185">Reference proteome</keyword>
<evidence type="ECO:0000256" key="12">
    <source>
        <dbReference type="RuleBase" id="RU362007"/>
    </source>
</evidence>
<sequence length="499" mass="54321">MTSFWADHRGALFLFGVTTGVAASATVQYLRTLLFGPADHDFHGHTDHNKDSLQDPNQPNQETLARLERDFTLTTAQLQSLVKVFVNDMKRGLRSDTSVFKMIPSHVTSRPNGTETGTVLALDLGGSNFRVCEVNLEGKGVVRTRQRKFVVSDDLKTGTGEELFDFFADCVIAFLAEIKLPKDVNMKLGFTFSFPVQQLAINKGIAIQWTKGFTASGVEGKDVVGLLQDAFHRKGLKIEVSALANDTVGTLIAHAYVDASTYVGVILGTGTNAAYVERVDQIPKWKGAAPSSGEMVINMEWGAWGSEGVLLPTTSYDKQLDRASANPRAQIYEKMISGLYLGEITRYVLVDLISTGELFRGRGSAALAKPYNFDTANMSRIERDHTIELSDTRSVLEELSGIQHTSLADRRLVKRVCELIGTRAARLSAVGIAGVITKINRLDGCTVAVDGSVFEYYPHFANRIRDALREVVGVNAESIVLAQARDGSGQGAALIAAIN</sequence>
<evidence type="ECO:0000256" key="1">
    <source>
        <dbReference type="ARBA" id="ARBA00004888"/>
    </source>
</evidence>
<evidence type="ECO:0000256" key="8">
    <source>
        <dbReference type="ARBA" id="ARBA00023152"/>
    </source>
</evidence>
<dbReference type="FunFam" id="3.30.420.40:FF:000805">
    <property type="entry name" value="Hexokinase-2"/>
    <property type="match status" value="1"/>
</dbReference>
<dbReference type="SUPFAM" id="SSF53067">
    <property type="entry name" value="Actin-like ATPase domain"/>
    <property type="match status" value="2"/>
</dbReference>
<dbReference type="EMBL" id="KZ997445">
    <property type="protein sequence ID" value="RKO87403.1"/>
    <property type="molecule type" value="Genomic_DNA"/>
</dbReference>
<dbReference type="GO" id="GO:0005536">
    <property type="term" value="F:D-glucose binding"/>
    <property type="evidence" value="ECO:0007669"/>
    <property type="project" value="InterPro"/>
</dbReference>
<keyword evidence="7 12" id="KW-0067">ATP-binding</keyword>
<dbReference type="PANTHER" id="PTHR19443">
    <property type="entry name" value="HEXOKINASE"/>
    <property type="match status" value="1"/>
</dbReference>
<dbReference type="GO" id="GO:0006096">
    <property type="term" value="P:glycolytic process"/>
    <property type="evidence" value="ECO:0007669"/>
    <property type="project" value="UniProtKB-UniPathway"/>
</dbReference>